<accession>A0AAV4B1R8</accession>
<dbReference type="AlphaFoldDB" id="A0AAV4B1R8"/>
<feature type="compositionally biased region" description="Polar residues" evidence="1">
    <location>
        <begin position="77"/>
        <end position="92"/>
    </location>
</feature>
<gene>
    <name evidence="2" type="ORF">PoB_004097100</name>
</gene>
<reference evidence="2 3" key="1">
    <citation type="journal article" date="2021" name="Elife">
        <title>Chloroplast acquisition without the gene transfer in kleptoplastic sea slugs, Plakobranchus ocellatus.</title>
        <authorList>
            <person name="Maeda T."/>
            <person name="Takahashi S."/>
            <person name="Yoshida T."/>
            <person name="Shimamura S."/>
            <person name="Takaki Y."/>
            <person name="Nagai Y."/>
            <person name="Toyoda A."/>
            <person name="Suzuki Y."/>
            <person name="Arimoto A."/>
            <person name="Ishii H."/>
            <person name="Satoh N."/>
            <person name="Nishiyama T."/>
            <person name="Hasebe M."/>
            <person name="Maruyama T."/>
            <person name="Minagawa J."/>
            <person name="Obokata J."/>
            <person name="Shigenobu S."/>
        </authorList>
    </citation>
    <scope>NUCLEOTIDE SEQUENCE [LARGE SCALE GENOMIC DNA]</scope>
</reference>
<name>A0AAV4B1R8_9GAST</name>
<evidence type="ECO:0000313" key="2">
    <source>
        <dbReference type="EMBL" id="GFO14466.1"/>
    </source>
</evidence>
<proteinExistence type="predicted"/>
<organism evidence="2 3">
    <name type="scientific">Plakobranchus ocellatus</name>
    <dbReference type="NCBI Taxonomy" id="259542"/>
    <lineage>
        <taxon>Eukaryota</taxon>
        <taxon>Metazoa</taxon>
        <taxon>Spiralia</taxon>
        <taxon>Lophotrochozoa</taxon>
        <taxon>Mollusca</taxon>
        <taxon>Gastropoda</taxon>
        <taxon>Heterobranchia</taxon>
        <taxon>Euthyneura</taxon>
        <taxon>Panpulmonata</taxon>
        <taxon>Sacoglossa</taxon>
        <taxon>Placobranchoidea</taxon>
        <taxon>Plakobranchidae</taxon>
        <taxon>Plakobranchus</taxon>
    </lineage>
</organism>
<comment type="caution">
    <text evidence="2">The sequence shown here is derived from an EMBL/GenBank/DDBJ whole genome shotgun (WGS) entry which is preliminary data.</text>
</comment>
<dbReference type="Proteomes" id="UP000735302">
    <property type="component" value="Unassembled WGS sequence"/>
</dbReference>
<evidence type="ECO:0000313" key="3">
    <source>
        <dbReference type="Proteomes" id="UP000735302"/>
    </source>
</evidence>
<protein>
    <submittedName>
        <fullName evidence="2">Uncharacterized protein</fullName>
    </submittedName>
</protein>
<sequence length="92" mass="11279">MPDKNPWRKKIKESDPEKYAAYLERQKRMNQMARQEKKLKWQKEPHTRAIVTEHERQLALARGRQRRYREKKREQNTRTTRVSKSTATTAER</sequence>
<keyword evidence="3" id="KW-1185">Reference proteome</keyword>
<dbReference type="EMBL" id="BLXT01004564">
    <property type="protein sequence ID" value="GFO14466.1"/>
    <property type="molecule type" value="Genomic_DNA"/>
</dbReference>
<feature type="region of interest" description="Disordered" evidence="1">
    <location>
        <begin position="57"/>
        <end position="92"/>
    </location>
</feature>
<evidence type="ECO:0000256" key="1">
    <source>
        <dbReference type="SAM" id="MobiDB-lite"/>
    </source>
</evidence>